<keyword evidence="2" id="KW-1185">Reference proteome</keyword>
<evidence type="ECO:0008006" key="3">
    <source>
        <dbReference type="Google" id="ProtNLM"/>
    </source>
</evidence>
<comment type="caution">
    <text evidence="1">The sequence shown here is derived from an EMBL/GenBank/DDBJ whole genome shotgun (WGS) entry which is preliminary data.</text>
</comment>
<feature type="non-terminal residue" evidence="1">
    <location>
        <position position="267"/>
    </location>
</feature>
<organism evidence="1 2">
    <name type="scientific">Orchesella cincta</name>
    <name type="common">Springtail</name>
    <name type="synonym">Podura cincta</name>
    <dbReference type="NCBI Taxonomy" id="48709"/>
    <lineage>
        <taxon>Eukaryota</taxon>
        <taxon>Metazoa</taxon>
        <taxon>Ecdysozoa</taxon>
        <taxon>Arthropoda</taxon>
        <taxon>Hexapoda</taxon>
        <taxon>Collembola</taxon>
        <taxon>Entomobryomorpha</taxon>
        <taxon>Entomobryoidea</taxon>
        <taxon>Orchesellidae</taxon>
        <taxon>Orchesellinae</taxon>
        <taxon>Orchesella</taxon>
    </lineage>
</organism>
<evidence type="ECO:0000313" key="2">
    <source>
        <dbReference type="Proteomes" id="UP000094527"/>
    </source>
</evidence>
<reference evidence="1 2" key="1">
    <citation type="journal article" date="2016" name="Genome Biol. Evol.">
        <title>Gene Family Evolution Reflects Adaptation to Soil Environmental Stressors in the Genome of the Collembolan Orchesella cincta.</title>
        <authorList>
            <person name="Faddeeva-Vakhrusheva A."/>
            <person name="Derks M.F."/>
            <person name="Anvar S.Y."/>
            <person name="Agamennone V."/>
            <person name="Suring W."/>
            <person name="Smit S."/>
            <person name="van Straalen N.M."/>
            <person name="Roelofs D."/>
        </authorList>
    </citation>
    <scope>NUCLEOTIDE SEQUENCE [LARGE SCALE GENOMIC DNA]</scope>
    <source>
        <tissue evidence="1">Mixed pool</tissue>
    </source>
</reference>
<accession>A0A1D2M0Q4</accession>
<protein>
    <recommendedName>
        <fullName evidence="3">F-box domain-containing protein</fullName>
    </recommendedName>
</protein>
<sequence length="267" mass="30886">MSEVFPLISHSISRQDVLNSRLVCSSWKDSVENHLQNHPSQVRFLSSYLVDEVVNPGLLHSPNDFIPQNLDFNWKSWLHENLLSNGPEGSTNPFLNRHISYSQMGSFREIERRAVYTQILERFGSQIWHFQLVMGILEEGLSTNANTLYQLTRSFLLLMPNLKSLDLHFEVCGGSRIDKSEYLMTPEKEELIRSQPLPPLNDLITLKLCGLINPLESAVWQQYGHVQKMCLKNDWYSPLFQDSLENVHMDRLESFTLVPELWRTLGG</sequence>
<evidence type="ECO:0000313" key="1">
    <source>
        <dbReference type="EMBL" id="ODM86547.1"/>
    </source>
</evidence>
<gene>
    <name evidence="1" type="ORF">Ocin01_20135</name>
</gene>
<dbReference type="AlphaFoldDB" id="A0A1D2M0Q4"/>
<dbReference type="Proteomes" id="UP000094527">
    <property type="component" value="Unassembled WGS sequence"/>
</dbReference>
<proteinExistence type="predicted"/>
<dbReference type="EMBL" id="LJIJ01008324">
    <property type="protein sequence ID" value="ODM86547.1"/>
    <property type="molecule type" value="Genomic_DNA"/>
</dbReference>
<name>A0A1D2M0Q4_ORCCI</name>